<comment type="similarity">
    <text evidence="1">Belongs to the ubiquitin-activating E1 family. UBA5 subfamily.</text>
</comment>
<keyword evidence="7" id="KW-0067">ATP-binding</keyword>
<keyword evidence="5" id="KW-0833">Ubl conjugation pathway</keyword>
<name>A0AAV6I922_9ERIC</name>
<dbReference type="GO" id="GO:0071569">
    <property type="term" value="P:protein ufmylation"/>
    <property type="evidence" value="ECO:0007669"/>
    <property type="project" value="TreeGrafter"/>
</dbReference>
<dbReference type="Pfam" id="PF00899">
    <property type="entry name" value="ThiF"/>
    <property type="match status" value="1"/>
</dbReference>
<organism evidence="9 10">
    <name type="scientific">Rhododendron griersonianum</name>
    <dbReference type="NCBI Taxonomy" id="479676"/>
    <lineage>
        <taxon>Eukaryota</taxon>
        <taxon>Viridiplantae</taxon>
        <taxon>Streptophyta</taxon>
        <taxon>Embryophyta</taxon>
        <taxon>Tracheophyta</taxon>
        <taxon>Spermatophyta</taxon>
        <taxon>Magnoliopsida</taxon>
        <taxon>eudicotyledons</taxon>
        <taxon>Gunneridae</taxon>
        <taxon>Pentapetalae</taxon>
        <taxon>asterids</taxon>
        <taxon>Ericales</taxon>
        <taxon>Ericaceae</taxon>
        <taxon>Ericoideae</taxon>
        <taxon>Rhodoreae</taxon>
        <taxon>Rhododendron</taxon>
    </lineage>
</organism>
<evidence type="ECO:0000256" key="6">
    <source>
        <dbReference type="ARBA" id="ARBA00022833"/>
    </source>
</evidence>
<dbReference type="Proteomes" id="UP000823749">
    <property type="component" value="Chromosome 12"/>
</dbReference>
<dbReference type="GO" id="GO:0005524">
    <property type="term" value="F:ATP binding"/>
    <property type="evidence" value="ECO:0007669"/>
    <property type="project" value="UniProtKB-KW"/>
</dbReference>
<dbReference type="PANTHER" id="PTHR10953:SF9">
    <property type="entry name" value="UBIQUITIN-LIKE MODIFIER-ACTIVATING ENZYME 5"/>
    <property type="match status" value="1"/>
</dbReference>
<dbReference type="GO" id="GO:0071566">
    <property type="term" value="F:UFM1 activating enzyme activity"/>
    <property type="evidence" value="ECO:0007669"/>
    <property type="project" value="TreeGrafter"/>
</dbReference>
<dbReference type="GO" id="GO:0005829">
    <property type="term" value="C:cytosol"/>
    <property type="evidence" value="ECO:0007669"/>
    <property type="project" value="TreeGrafter"/>
</dbReference>
<dbReference type="CDD" id="cd00757">
    <property type="entry name" value="ThiF_MoeB_HesA_family"/>
    <property type="match status" value="1"/>
</dbReference>
<dbReference type="InterPro" id="IPR029752">
    <property type="entry name" value="D-isomer_DH_CS1"/>
</dbReference>
<evidence type="ECO:0000256" key="5">
    <source>
        <dbReference type="ARBA" id="ARBA00022786"/>
    </source>
</evidence>
<keyword evidence="4" id="KW-0547">Nucleotide-binding</keyword>
<comment type="caution">
    <text evidence="9">The sequence shown here is derived from an EMBL/GenBank/DDBJ whole genome shotgun (WGS) entry which is preliminary data.</text>
</comment>
<dbReference type="PROSITE" id="PS00065">
    <property type="entry name" value="D_2_HYDROXYACID_DH_1"/>
    <property type="match status" value="1"/>
</dbReference>
<evidence type="ECO:0000256" key="1">
    <source>
        <dbReference type="ARBA" id="ARBA00005339"/>
    </source>
</evidence>
<evidence type="ECO:0000313" key="10">
    <source>
        <dbReference type="Proteomes" id="UP000823749"/>
    </source>
</evidence>
<evidence type="ECO:0000259" key="8">
    <source>
        <dbReference type="Pfam" id="PF00899"/>
    </source>
</evidence>
<evidence type="ECO:0000256" key="2">
    <source>
        <dbReference type="ARBA" id="ARBA00016279"/>
    </source>
</evidence>
<keyword evidence="3" id="KW-0479">Metal-binding</keyword>
<dbReference type="InterPro" id="IPR045886">
    <property type="entry name" value="ThiF/MoeB/HesA"/>
</dbReference>
<gene>
    <name evidence="9" type="ORF">RHGRI_035037</name>
</gene>
<dbReference type="GO" id="GO:0046872">
    <property type="term" value="F:metal ion binding"/>
    <property type="evidence" value="ECO:0007669"/>
    <property type="project" value="UniProtKB-KW"/>
</dbReference>
<evidence type="ECO:0000313" key="9">
    <source>
        <dbReference type="EMBL" id="KAG5523095.1"/>
    </source>
</evidence>
<sequence>MESELKEMLIDLDTLKRSLPDSSLLASIDMMQSRVEHLTDLAKCAPARRSKVKDMSAEVVDSNPYSRLMALQRMGIVKNYERIREFSVAIVGIGGVGSVAAEMLTRCGIGRLLLYDYDKVELANMNRLFFRPEQVGMTKTDAAVQTLSDINPDVSYTLNITTLQGFETFTSSLKNKTFCPSKEGSGVDLVLSCVDNYEARMVVNQACNEMNQTWMESGVSEDAVSGHIQLLVPGETACFACAPPLVVASGVDERTLKREGVCAASLPTTMGYNALKDYFPTMEMKPNPQCSNTACLDRQKEYILAKPARDAAAAKAKKDEVLVPECPVHDDNEWNISVVDDSEPITADASSSDTLPEGLVRELPTADEFQKPCDPQEMIDSVDDLDELRKQLEALNAD</sequence>
<dbReference type="Gene3D" id="3.40.50.720">
    <property type="entry name" value="NAD(P)-binding Rossmann-like Domain"/>
    <property type="match status" value="1"/>
</dbReference>
<feature type="domain" description="THIF-type NAD/FAD binding fold" evidence="8">
    <location>
        <begin position="65"/>
        <end position="272"/>
    </location>
</feature>
<evidence type="ECO:0000256" key="3">
    <source>
        <dbReference type="ARBA" id="ARBA00022723"/>
    </source>
</evidence>
<dbReference type="SUPFAM" id="SSF69572">
    <property type="entry name" value="Activating enzymes of the ubiquitin-like proteins"/>
    <property type="match status" value="1"/>
</dbReference>
<evidence type="ECO:0000256" key="4">
    <source>
        <dbReference type="ARBA" id="ARBA00022741"/>
    </source>
</evidence>
<dbReference type="InterPro" id="IPR000594">
    <property type="entry name" value="ThiF_NAD_FAD-bd"/>
</dbReference>
<evidence type="ECO:0000256" key="7">
    <source>
        <dbReference type="ARBA" id="ARBA00022840"/>
    </source>
</evidence>
<keyword evidence="6" id="KW-0862">Zinc</keyword>
<dbReference type="InterPro" id="IPR035985">
    <property type="entry name" value="Ubiquitin-activating_enz"/>
</dbReference>
<dbReference type="AlphaFoldDB" id="A0AAV6I922"/>
<keyword evidence="10" id="KW-1185">Reference proteome</keyword>
<protein>
    <recommendedName>
        <fullName evidence="2">Ubiquitin-like modifier-activating enzyme 5</fullName>
    </recommendedName>
</protein>
<proteinExistence type="inferred from homology"/>
<dbReference type="PANTHER" id="PTHR10953">
    <property type="entry name" value="UBIQUITIN-ACTIVATING ENZYME E1"/>
    <property type="match status" value="1"/>
</dbReference>
<dbReference type="EMBL" id="JACTNZ010000012">
    <property type="protein sequence ID" value="KAG5523095.1"/>
    <property type="molecule type" value="Genomic_DNA"/>
</dbReference>
<reference evidence="9" key="1">
    <citation type="submission" date="2020-08" db="EMBL/GenBank/DDBJ databases">
        <title>Plant Genome Project.</title>
        <authorList>
            <person name="Zhang R.-G."/>
        </authorList>
    </citation>
    <scope>NUCLEOTIDE SEQUENCE</scope>
    <source>
        <strain evidence="9">WSP0</strain>
        <tissue evidence="9">Leaf</tissue>
    </source>
</reference>
<accession>A0AAV6I922</accession>